<dbReference type="InterPro" id="IPR011048">
    <property type="entry name" value="Haem_d1_sf"/>
</dbReference>
<dbReference type="Gene3D" id="2.130.10.10">
    <property type="entry name" value="YVTN repeat-like/Quinoprotein amine dehydrogenase"/>
    <property type="match status" value="1"/>
</dbReference>
<evidence type="ECO:0000256" key="1">
    <source>
        <dbReference type="SAM" id="SignalP"/>
    </source>
</evidence>
<protein>
    <recommendedName>
        <fullName evidence="4">Quinoprotein amine dehydrogenase</fullName>
    </recommendedName>
</protein>
<evidence type="ECO:0000313" key="3">
    <source>
        <dbReference type="Proteomes" id="UP000261082"/>
    </source>
</evidence>
<evidence type="ECO:0008006" key="4">
    <source>
        <dbReference type="Google" id="ProtNLM"/>
    </source>
</evidence>
<organism evidence="2 3">
    <name type="scientific">Marixanthomonas ophiurae</name>
    <dbReference type="NCBI Taxonomy" id="387659"/>
    <lineage>
        <taxon>Bacteria</taxon>
        <taxon>Pseudomonadati</taxon>
        <taxon>Bacteroidota</taxon>
        <taxon>Flavobacteriia</taxon>
        <taxon>Flavobacteriales</taxon>
        <taxon>Flavobacteriaceae</taxon>
        <taxon>Marixanthomonas</taxon>
    </lineage>
</organism>
<dbReference type="PANTHER" id="PTHR47197:SF3">
    <property type="entry name" value="DIHYDRO-HEME D1 DEHYDROGENASE"/>
    <property type="match status" value="1"/>
</dbReference>
<name>A0A3E1Q6W8_9FLAO</name>
<dbReference type="Proteomes" id="UP000261082">
    <property type="component" value="Unassembled WGS sequence"/>
</dbReference>
<comment type="caution">
    <text evidence="2">The sequence shown here is derived from an EMBL/GenBank/DDBJ whole genome shotgun (WGS) entry which is preliminary data.</text>
</comment>
<sequence length="361" mass="39102">MKKITSLLILALVVSISLSSCSSDDDAPITEEEEEEIPLGDYENGSFILNEGNGNPATASIAFLGDDGVLVNDIFRSVNPDAEEIGSFLQNIFFDDTRAFIISGSANSVTVLDRYTFEYIETVTGDFEAPRYGAVANGFAYVTNTGDYATGDDDFFTVINLQDYSTTRIDLSNWSEKVLEENGKLYIANGYYGDGNSISVFNAQNNTVEATIDLGPNNSPNSIKVEDGVLYVLTSGFDVQSKVFEIDLASNEIADTVAVPSEIGRASNLVVEDDLVYFTSGASVYSVGVDENDISTEPVLTYESNSEYGVMYGFNVEEDGIYISDGGDFSSNSKAFKYSLDGMLLETYTVGVGPNGFYEND</sequence>
<dbReference type="Pfam" id="PF16819">
    <property type="entry name" value="DUF5074"/>
    <property type="match status" value="1"/>
</dbReference>
<dbReference type="PANTHER" id="PTHR47197">
    <property type="entry name" value="PROTEIN NIRF"/>
    <property type="match status" value="1"/>
</dbReference>
<evidence type="ECO:0000313" key="2">
    <source>
        <dbReference type="EMBL" id="RFN57878.1"/>
    </source>
</evidence>
<dbReference type="InterPro" id="IPR015943">
    <property type="entry name" value="WD40/YVTN_repeat-like_dom_sf"/>
</dbReference>
<reference evidence="2 3" key="1">
    <citation type="journal article" date="2007" name="Int. J. Syst. Evol. Microbiol.">
        <title>Marixanthomonas ophiurae gen. nov., sp. nov., a marine bacterium of the family Flavobacteriaceae isolated from a deep-sea brittle star.</title>
        <authorList>
            <person name="Romanenko L.A."/>
            <person name="Uchino M."/>
            <person name="Frolova G.M."/>
            <person name="Mikhailov V.V."/>
        </authorList>
    </citation>
    <scope>NUCLEOTIDE SEQUENCE [LARGE SCALE GENOMIC DNA]</scope>
    <source>
        <strain evidence="2 3">KMM 3046</strain>
    </source>
</reference>
<dbReference type="OrthoDB" id="9773938at2"/>
<dbReference type="InterPro" id="IPR031815">
    <property type="entry name" value="DUF5074"/>
</dbReference>
<dbReference type="RefSeq" id="WP_117159827.1">
    <property type="nucleotide sequence ID" value="NZ_QVID01000002.1"/>
</dbReference>
<dbReference type="InterPro" id="IPR051200">
    <property type="entry name" value="Host-pathogen_enzymatic-act"/>
</dbReference>
<keyword evidence="3" id="KW-1185">Reference proteome</keyword>
<dbReference type="SUPFAM" id="SSF51004">
    <property type="entry name" value="C-terminal (heme d1) domain of cytochrome cd1-nitrite reductase"/>
    <property type="match status" value="1"/>
</dbReference>
<feature type="chain" id="PRO_5017663180" description="Quinoprotein amine dehydrogenase" evidence="1">
    <location>
        <begin position="23"/>
        <end position="361"/>
    </location>
</feature>
<keyword evidence="1" id="KW-0732">Signal</keyword>
<feature type="signal peptide" evidence="1">
    <location>
        <begin position="1"/>
        <end position="22"/>
    </location>
</feature>
<gene>
    <name evidence="2" type="ORF">DZ858_11580</name>
</gene>
<dbReference type="PROSITE" id="PS51257">
    <property type="entry name" value="PROKAR_LIPOPROTEIN"/>
    <property type="match status" value="1"/>
</dbReference>
<accession>A0A3E1Q6W8</accession>
<dbReference type="EMBL" id="QVID01000002">
    <property type="protein sequence ID" value="RFN57878.1"/>
    <property type="molecule type" value="Genomic_DNA"/>
</dbReference>
<proteinExistence type="predicted"/>
<dbReference type="AlphaFoldDB" id="A0A3E1Q6W8"/>